<dbReference type="GO" id="GO:0044718">
    <property type="term" value="P:siderophore transmembrane transport"/>
    <property type="evidence" value="ECO:0007669"/>
    <property type="project" value="TreeGrafter"/>
</dbReference>
<keyword evidence="12" id="KW-1185">Reference proteome</keyword>
<evidence type="ECO:0000259" key="10">
    <source>
        <dbReference type="Pfam" id="PF25183"/>
    </source>
</evidence>
<name>K6H3A4_9GAMM</name>
<dbReference type="STRING" id="1208365.B273_0070"/>
<dbReference type="Proteomes" id="UP000010310">
    <property type="component" value="Unassembled WGS sequence"/>
</dbReference>
<dbReference type="InterPro" id="IPR057601">
    <property type="entry name" value="Oar-like_b-barrel"/>
</dbReference>
<evidence type="ECO:0000256" key="3">
    <source>
        <dbReference type="ARBA" id="ARBA00022452"/>
    </source>
</evidence>
<dbReference type="SUPFAM" id="SSF49452">
    <property type="entry name" value="Starch-binding domain-like"/>
    <property type="match status" value="1"/>
</dbReference>
<dbReference type="InterPro" id="IPR013784">
    <property type="entry name" value="Carb-bd-like_fold"/>
</dbReference>
<evidence type="ECO:0000256" key="1">
    <source>
        <dbReference type="ARBA" id="ARBA00004571"/>
    </source>
</evidence>
<evidence type="ECO:0000256" key="2">
    <source>
        <dbReference type="ARBA" id="ARBA00022448"/>
    </source>
</evidence>
<evidence type="ECO:0000256" key="4">
    <source>
        <dbReference type="ARBA" id="ARBA00022692"/>
    </source>
</evidence>
<feature type="domain" description="TonB-dependent receptor plug" evidence="9">
    <location>
        <begin position="128"/>
        <end position="231"/>
    </location>
</feature>
<reference evidence="11 12" key="1">
    <citation type="submission" date="2012-09" db="EMBL/GenBank/DDBJ databases">
        <authorList>
            <person name="Dupont C.L."/>
            <person name="Rusch D.B."/>
            <person name="Lombardo M.-J."/>
            <person name="Novotny M."/>
            <person name="Yee-Greenbaum J."/>
            <person name="Laskin R."/>
        </authorList>
    </citation>
    <scope>NUCLEOTIDE SEQUENCE [LARGE SCALE GENOMIC DNA]</scope>
    <source>
        <strain evidence="11">SAR86E</strain>
    </source>
</reference>
<dbReference type="Pfam" id="PF07715">
    <property type="entry name" value="Plug"/>
    <property type="match status" value="1"/>
</dbReference>
<evidence type="ECO:0000256" key="6">
    <source>
        <dbReference type="ARBA" id="ARBA00023237"/>
    </source>
</evidence>
<dbReference type="Pfam" id="PF13620">
    <property type="entry name" value="CarboxypepD_reg"/>
    <property type="match status" value="1"/>
</dbReference>
<dbReference type="PANTHER" id="PTHR30069:SF46">
    <property type="entry name" value="OAR PROTEIN"/>
    <property type="match status" value="1"/>
</dbReference>
<keyword evidence="2" id="KW-0813">Transport</keyword>
<feature type="compositionally biased region" description="Polar residues" evidence="7">
    <location>
        <begin position="809"/>
        <end position="828"/>
    </location>
</feature>
<dbReference type="GO" id="GO:0030246">
    <property type="term" value="F:carbohydrate binding"/>
    <property type="evidence" value="ECO:0007669"/>
    <property type="project" value="InterPro"/>
</dbReference>
<dbReference type="Gene3D" id="2.170.130.10">
    <property type="entry name" value="TonB-dependent receptor, plug domain"/>
    <property type="match status" value="1"/>
</dbReference>
<dbReference type="GO" id="GO:0009279">
    <property type="term" value="C:cell outer membrane"/>
    <property type="evidence" value="ECO:0007669"/>
    <property type="project" value="UniProtKB-SubCell"/>
</dbReference>
<keyword evidence="4" id="KW-0812">Transmembrane</keyword>
<dbReference type="GO" id="GO:0004180">
    <property type="term" value="F:carboxypeptidase activity"/>
    <property type="evidence" value="ECO:0007669"/>
    <property type="project" value="UniProtKB-KW"/>
</dbReference>
<feature type="chain" id="PRO_5003891667" evidence="8">
    <location>
        <begin position="21"/>
        <end position="1063"/>
    </location>
</feature>
<keyword evidence="11" id="KW-0645">Protease</keyword>
<keyword evidence="5" id="KW-0472">Membrane</keyword>
<dbReference type="Gene3D" id="2.40.170.20">
    <property type="entry name" value="TonB-dependent receptor, beta-barrel domain"/>
    <property type="match status" value="1"/>
</dbReference>
<keyword evidence="3" id="KW-1134">Transmembrane beta strand</keyword>
<gene>
    <name evidence="11" type="ORF">B273_0070</name>
</gene>
<comment type="subcellular location">
    <subcellularLocation>
        <location evidence="1">Cell outer membrane</location>
        <topology evidence="1">Multi-pass membrane protein</topology>
    </subcellularLocation>
</comment>
<dbReference type="InterPro" id="IPR036942">
    <property type="entry name" value="Beta-barrel_TonB_sf"/>
</dbReference>
<dbReference type="GO" id="GO:0015344">
    <property type="term" value="F:siderophore uptake transmembrane transporter activity"/>
    <property type="evidence" value="ECO:0007669"/>
    <property type="project" value="TreeGrafter"/>
</dbReference>
<evidence type="ECO:0000259" key="9">
    <source>
        <dbReference type="Pfam" id="PF07715"/>
    </source>
</evidence>
<evidence type="ECO:0000313" key="11">
    <source>
        <dbReference type="EMBL" id="EKO36978.1"/>
    </source>
</evidence>
<dbReference type="PATRIC" id="fig|1208365.4.peg.73"/>
<dbReference type="EMBL" id="AMWX01000001">
    <property type="protein sequence ID" value="EKO36978.1"/>
    <property type="molecule type" value="Genomic_DNA"/>
</dbReference>
<organism evidence="11 12">
    <name type="scientific">SAR86 cluster bacterium SAR86E</name>
    <dbReference type="NCBI Taxonomy" id="1208365"/>
    <lineage>
        <taxon>Bacteria</taxon>
        <taxon>Pseudomonadati</taxon>
        <taxon>Pseudomonadota</taxon>
        <taxon>Gammaproteobacteria</taxon>
        <taxon>SAR86 cluster</taxon>
    </lineage>
</organism>
<keyword evidence="11" id="KW-0121">Carboxypeptidase</keyword>
<feature type="region of interest" description="Disordered" evidence="7">
    <location>
        <begin position="809"/>
        <end position="836"/>
    </location>
</feature>
<evidence type="ECO:0000256" key="8">
    <source>
        <dbReference type="SAM" id="SignalP"/>
    </source>
</evidence>
<dbReference type="InterPro" id="IPR012910">
    <property type="entry name" value="Plug_dom"/>
</dbReference>
<dbReference type="PANTHER" id="PTHR30069">
    <property type="entry name" value="TONB-DEPENDENT OUTER MEMBRANE RECEPTOR"/>
    <property type="match status" value="1"/>
</dbReference>
<dbReference type="SUPFAM" id="SSF56935">
    <property type="entry name" value="Porins"/>
    <property type="match status" value="1"/>
</dbReference>
<keyword evidence="11" id="KW-0378">Hydrolase</keyword>
<dbReference type="Pfam" id="PF25183">
    <property type="entry name" value="OMP_b-brl_4"/>
    <property type="match status" value="1"/>
</dbReference>
<dbReference type="InterPro" id="IPR037066">
    <property type="entry name" value="Plug_dom_sf"/>
</dbReference>
<sequence>MKSLRNLFMVAVLIAIPAFGQELTSDISGTVFSSSGETVANASVTITYKPTNSTVSKSTDSNGKFSAKGLRPGGPYSVVVTSSSGAQTIDNLRLTVGDTSRLNILVESIEDVVVVASALDGKDDMGFATKITSDDVQKFSSVTRDIRDFVRLNPFAIVDSVQDGEYSGVNIAGSNTKSNNLKVDGSSYNDDFGLNANGYPGQSNPIQLDTIDQINVRVSPVSVEYGQFEGGVIEVVSKGGTNEFEGSVYAFDRGDSYSGDSVRGTEVDRSFDDTSEGFTFGGPIIKDKAFFFVAFETNDKTTPINFGPTGSGSPATQPITTAEVAQIRADTIATYGFDPLGYTGSNTSTQENLSARFDVDISDVHRLQVNYRESESEALKGSNRNSRAFYFASSEYLKPEVTESTGILLVSNWNDAFTTEIQYNNKSTDTGQSSPIGNNTANYNIEDAFGMQDIYLGVDVYRSANDLYTENDTLKIKGTYTVGNHEITAGYSDDTFDVYNVFIAFQDGAYTFGSYDDFLAKTPRRYSASNSRVGTELGGAASFDYGFESIFVQDEISVSDQLTVTLGLRYDDVTGSAPPKNAGFQETYGFENYGLDGGSSALSWRFGADYMFDDGSALKLVNGTYTTRFPLVWASNAYSNNGVQTASYSSSNAVEGCDPTSNPANVTSTMPQCVKDAIAIAPLRDSTIVTLSPDFDWPTMKVLNVTYEKPMGDWFVVASYLKKDYEQAVYKVLNTGDALVGNQAPIPALKAPDGRPIYNMDTYNSFKVALNNQGGGSAEIFTIGASRAFNDGASEFSINYTNQNVNEITGGNSSTANSSFGKSPNVNPNAPRPGTSAYETEHRLVATLKSTHYFFGADKPTTFSLFAERRSGYPISAVFESKTADRSAARYQREAFGFDDGLQDDNSNFLVYAPSGINDPLVCWVSCTSPDLEFAADAMRMVKALNLTPGQIAAKGTANAPWNTTIDLKITQILPGFRDEDEFVLTLGIQNLLNMLNDDWGTIRGRDYTGTVAIFDVDMTEDFSRYILSEGSEFDLSNPGDIYTSFNASLWRAQLGFKYNFKF</sequence>
<dbReference type="InterPro" id="IPR039426">
    <property type="entry name" value="TonB-dep_rcpt-like"/>
</dbReference>
<evidence type="ECO:0000313" key="12">
    <source>
        <dbReference type="Proteomes" id="UP000010310"/>
    </source>
</evidence>
<accession>K6H3A4</accession>
<feature type="domain" description="TonB-dependent transporter Oar-like beta-barrel" evidence="10">
    <location>
        <begin position="236"/>
        <end position="849"/>
    </location>
</feature>
<keyword evidence="8" id="KW-0732">Signal</keyword>
<proteinExistence type="predicted"/>
<comment type="caution">
    <text evidence="11">The sequence shown here is derived from an EMBL/GenBank/DDBJ whole genome shotgun (WGS) entry which is preliminary data.</text>
</comment>
<dbReference type="Gene3D" id="2.60.40.1120">
    <property type="entry name" value="Carboxypeptidase-like, regulatory domain"/>
    <property type="match status" value="1"/>
</dbReference>
<evidence type="ECO:0000256" key="5">
    <source>
        <dbReference type="ARBA" id="ARBA00023136"/>
    </source>
</evidence>
<evidence type="ECO:0000256" key="7">
    <source>
        <dbReference type="SAM" id="MobiDB-lite"/>
    </source>
</evidence>
<feature type="signal peptide" evidence="8">
    <location>
        <begin position="1"/>
        <end position="20"/>
    </location>
</feature>
<keyword evidence="6" id="KW-0998">Cell outer membrane</keyword>
<protein>
    <submittedName>
        <fullName evidence="11">Carboxypeptidase regulatory-like domain protein</fullName>
    </submittedName>
</protein>
<dbReference type="AlphaFoldDB" id="K6H3A4"/>